<evidence type="ECO:0000259" key="1">
    <source>
        <dbReference type="PROSITE" id="PS50112"/>
    </source>
</evidence>
<dbReference type="InterPro" id="IPR000014">
    <property type="entry name" value="PAS"/>
</dbReference>
<dbReference type="Gene3D" id="3.30.70.270">
    <property type="match status" value="1"/>
</dbReference>
<feature type="domain" description="PAS" evidence="1">
    <location>
        <begin position="37"/>
        <end position="90"/>
    </location>
</feature>
<dbReference type="InterPro" id="IPR013655">
    <property type="entry name" value="PAS_fold_3"/>
</dbReference>
<dbReference type="SMART" id="SM00267">
    <property type="entry name" value="GGDEF"/>
    <property type="match status" value="1"/>
</dbReference>
<dbReference type="CDD" id="cd01949">
    <property type="entry name" value="GGDEF"/>
    <property type="match status" value="1"/>
</dbReference>
<organism evidence="3 4">
    <name type="scientific">Alkalidesulfovibrio alkalitolerans DSM 16529</name>
    <dbReference type="NCBI Taxonomy" id="1121439"/>
    <lineage>
        <taxon>Bacteria</taxon>
        <taxon>Pseudomonadati</taxon>
        <taxon>Thermodesulfobacteriota</taxon>
        <taxon>Desulfovibrionia</taxon>
        <taxon>Desulfovibrionales</taxon>
        <taxon>Desulfovibrionaceae</taxon>
        <taxon>Alkalidesulfovibrio</taxon>
    </lineage>
</organism>
<dbReference type="InterPro" id="IPR035965">
    <property type="entry name" value="PAS-like_dom_sf"/>
</dbReference>
<dbReference type="Gene3D" id="3.30.450.20">
    <property type="entry name" value="PAS domain"/>
    <property type="match status" value="1"/>
</dbReference>
<dbReference type="PROSITE" id="PS50112">
    <property type="entry name" value="PAS"/>
    <property type="match status" value="1"/>
</dbReference>
<reference evidence="3 4" key="1">
    <citation type="journal article" date="2013" name="Genome Announc.">
        <title>Draft genome sequences for three mercury-methylating, sulfate-reducing bacteria.</title>
        <authorList>
            <person name="Brown S.D."/>
            <person name="Hurt R.A.Jr."/>
            <person name="Gilmour C.C."/>
            <person name="Elias D.A."/>
        </authorList>
    </citation>
    <scope>NUCLEOTIDE SEQUENCE [LARGE SCALE GENOMIC DNA]</scope>
    <source>
        <strain evidence="3 4">DSM 16529</strain>
    </source>
</reference>
<dbReference type="InterPro" id="IPR052155">
    <property type="entry name" value="Biofilm_reg_signaling"/>
</dbReference>
<comment type="caution">
    <text evidence="3">The sequence shown here is derived from an EMBL/GenBank/DDBJ whole genome shotgun (WGS) entry which is preliminary data.</text>
</comment>
<dbReference type="PATRIC" id="fig|1121439.3.peg.427"/>
<gene>
    <name evidence="3" type="ORF">dsat_2042</name>
</gene>
<dbReference type="PANTHER" id="PTHR44757:SF2">
    <property type="entry name" value="BIOFILM ARCHITECTURE MAINTENANCE PROTEIN MBAA"/>
    <property type="match status" value="1"/>
</dbReference>
<feature type="domain" description="GGDEF" evidence="2">
    <location>
        <begin position="172"/>
        <end position="305"/>
    </location>
</feature>
<name>S7TG40_9BACT</name>
<keyword evidence="4" id="KW-1185">Reference proteome</keyword>
<dbReference type="SMART" id="SM00091">
    <property type="entry name" value="PAS"/>
    <property type="match status" value="1"/>
</dbReference>
<dbReference type="Pfam" id="PF08447">
    <property type="entry name" value="PAS_3"/>
    <property type="match status" value="1"/>
</dbReference>
<dbReference type="InterPro" id="IPR029787">
    <property type="entry name" value="Nucleotide_cyclase"/>
</dbReference>
<dbReference type="Pfam" id="PF00990">
    <property type="entry name" value="GGDEF"/>
    <property type="match status" value="1"/>
</dbReference>
<dbReference type="eggNOG" id="COG2199">
    <property type="taxonomic scope" value="Bacteria"/>
</dbReference>
<dbReference type="OrthoDB" id="9812260at2"/>
<proteinExistence type="predicted"/>
<accession>S7TG40</accession>
<dbReference type="RefSeq" id="WP_020885928.1">
    <property type="nucleotide sequence ID" value="NZ_ATHI01000003.1"/>
</dbReference>
<dbReference type="Proteomes" id="UP000014975">
    <property type="component" value="Unassembled WGS sequence"/>
</dbReference>
<dbReference type="GO" id="GO:0003824">
    <property type="term" value="F:catalytic activity"/>
    <property type="evidence" value="ECO:0007669"/>
    <property type="project" value="UniProtKB-ARBA"/>
</dbReference>
<dbReference type="SUPFAM" id="SSF55073">
    <property type="entry name" value="Nucleotide cyclase"/>
    <property type="match status" value="1"/>
</dbReference>
<dbReference type="InterPro" id="IPR000160">
    <property type="entry name" value="GGDEF_dom"/>
</dbReference>
<dbReference type="InterPro" id="IPR043128">
    <property type="entry name" value="Rev_trsase/Diguanyl_cyclase"/>
</dbReference>
<dbReference type="EMBL" id="ATHI01000003">
    <property type="protein sequence ID" value="EPR35701.1"/>
    <property type="molecule type" value="Genomic_DNA"/>
</dbReference>
<evidence type="ECO:0000313" key="4">
    <source>
        <dbReference type="Proteomes" id="UP000014975"/>
    </source>
</evidence>
<dbReference type="PANTHER" id="PTHR44757">
    <property type="entry name" value="DIGUANYLATE CYCLASE DGCP"/>
    <property type="match status" value="1"/>
</dbReference>
<dbReference type="STRING" id="1121439.dsat_2042"/>
<dbReference type="FunFam" id="3.30.70.270:FF:000001">
    <property type="entry name" value="Diguanylate cyclase domain protein"/>
    <property type="match status" value="1"/>
</dbReference>
<protein>
    <submittedName>
        <fullName evidence="3">Diguanylate cyclase with PAS/PAC sensor</fullName>
    </submittedName>
</protein>
<dbReference type="NCBIfam" id="TIGR00254">
    <property type="entry name" value="GGDEF"/>
    <property type="match status" value="1"/>
</dbReference>
<sequence>MQIACIPLDDYGQEGVRQLLYMERYAWLSLSVDMAAVISLDGMFEDVNTHWEEHVGFSRDELQAAYLVEFIHFDDRERALADLQKLVTSDIGSTNLSFRFLCKDGRHRRVGMNVVFSPVHESFFCIAHGLEENEKSDPAALAYRDVLTGLRNRLSLEENLPRALAQARNQDAQAAVIFIDLDGFKEINDTFGHSAGDALLVRVGARMSECLGDMGQLYRLGGDEFIAILPLCDSRAQVSALAERLRVCLCRPFRLSKRTLTIGASLGVALSPKDGHDARELLELADQAMYHAKRSGKSAVAFASDVPGLPN</sequence>
<dbReference type="NCBIfam" id="TIGR00229">
    <property type="entry name" value="sensory_box"/>
    <property type="match status" value="1"/>
</dbReference>
<dbReference type="PROSITE" id="PS50887">
    <property type="entry name" value="GGDEF"/>
    <property type="match status" value="1"/>
</dbReference>
<dbReference type="AlphaFoldDB" id="S7TG40"/>
<dbReference type="CDD" id="cd00130">
    <property type="entry name" value="PAS"/>
    <property type="match status" value="1"/>
</dbReference>
<dbReference type="SUPFAM" id="SSF55785">
    <property type="entry name" value="PYP-like sensor domain (PAS domain)"/>
    <property type="match status" value="1"/>
</dbReference>
<evidence type="ECO:0000313" key="3">
    <source>
        <dbReference type="EMBL" id="EPR35701.1"/>
    </source>
</evidence>
<evidence type="ECO:0000259" key="2">
    <source>
        <dbReference type="PROSITE" id="PS50887"/>
    </source>
</evidence>